<dbReference type="EMBL" id="JACXVP010000004">
    <property type="protein sequence ID" value="KAG5610428.1"/>
    <property type="molecule type" value="Genomic_DNA"/>
</dbReference>
<evidence type="ECO:0000313" key="2">
    <source>
        <dbReference type="Proteomes" id="UP000824120"/>
    </source>
</evidence>
<sequence>MKFRTSYASILDSLQSFREPKYHVYHKMKKPHPSKTPNHSLSLLPAASLSRSCGEFSFISLSTLAIEENIIMKFSKVLKWDPQRVSPGRWRPQKIELIDVDSQNQASYSNICYEYYSPHQHAIESFLDHGSNS</sequence>
<evidence type="ECO:0000313" key="1">
    <source>
        <dbReference type="EMBL" id="KAG5610428.1"/>
    </source>
</evidence>
<protein>
    <submittedName>
        <fullName evidence="1">Uncharacterized protein</fullName>
    </submittedName>
</protein>
<organism evidence="1 2">
    <name type="scientific">Solanum commersonii</name>
    <name type="common">Commerson's wild potato</name>
    <name type="synonym">Commerson's nightshade</name>
    <dbReference type="NCBI Taxonomy" id="4109"/>
    <lineage>
        <taxon>Eukaryota</taxon>
        <taxon>Viridiplantae</taxon>
        <taxon>Streptophyta</taxon>
        <taxon>Embryophyta</taxon>
        <taxon>Tracheophyta</taxon>
        <taxon>Spermatophyta</taxon>
        <taxon>Magnoliopsida</taxon>
        <taxon>eudicotyledons</taxon>
        <taxon>Gunneridae</taxon>
        <taxon>Pentapetalae</taxon>
        <taxon>asterids</taxon>
        <taxon>lamiids</taxon>
        <taxon>Solanales</taxon>
        <taxon>Solanaceae</taxon>
        <taxon>Solanoideae</taxon>
        <taxon>Solaneae</taxon>
        <taxon>Solanum</taxon>
    </lineage>
</organism>
<dbReference type="Proteomes" id="UP000824120">
    <property type="component" value="Chromosome 4"/>
</dbReference>
<accession>A0A9J5ZG24</accession>
<reference evidence="1 2" key="1">
    <citation type="submission" date="2020-09" db="EMBL/GenBank/DDBJ databases">
        <title>De no assembly of potato wild relative species, Solanum commersonii.</title>
        <authorList>
            <person name="Cho K."/>
        </authorList>
    </citation>
    <scope>NUCLEOTIDE SEQUENCE [LARGE SCALE GENOMIC DNA]</scope>
    <source>
        <strain evidence="1">LZ3.2</strain>
        <tissue evidence="1">Leaf</tissue>
    </source>
</reference>
<gene>
    <name evidence="1" type="ORF">H5410_021709</name>
</gene>
<dbReference type="AlphaFoldDB" id="A0A9J5ZG24"/>
<proteinExistence type="predicted"/>
<comment type="caution">
    <text evidence="1">The sequence shown here is derived from an EMBL/GenBank/DDBJ whole genome shotgun (WGS) entry which is preliminary data.</text>
</comment>
<keyword evidence="2" id="KW-1185">Reference proteome</keyword>
<name>A0A9J5ZG24_SOLCO</name>